<proteinExistence type="predicted"/>
<dbReference type="EC" id="2.7.11.1" evidence="1"/>
<dbReference type="AlphaFoldDB" id="A0A445A6T7"/>
<keyword evidence="3" id="KW-0808">Transferase</keyword>
<protein>
    <recommendedName>
        <fullName evidence="1">non-specific serine/threonine protein kinase</fullName>
        <ecNumber evidence="1">2.7.11.1</ecNumber>
    </recommendedName>
</protein>
<gene>
    <name evidence="10" type="ORF">Ahy_B03g067406</name>
</gene>
<evidence type="ECO:0000313" key="11">
    <source>
        <dbReference type="Proteomes" id="UP000289738"/>
    </source>
</evidence>
<evidence type="ECO:0000256" key="1">
    <source>
        <dbReference type="ARBA" id="ARBA00012513"/>
    </source>
</evidence>
<dbReference type="SUPFAM" id="SSF56112">
    <property type="entry name" value="Protein kinase-like (PK-like)"/>
    <property type="match status" value="1"/>
</dbReference>
<dbReference type="GO" id="GO:0004674">
    <property type="term" value="F:protein serine/threonine kinase activity"/>
    <property type="evidence" value="ECO:0007669"/>
    <property type="project" value="UniProtKB-KW"/>
</dbReference>
<evidence type="ECO:0000256" key="6">
    <source>
        <dbReference type="ARBA" id="ARBA00022840"/>
    </source>
</evidence>
<keyword evidence="11" id="KW-1185">Reference proteome</keyword>
<evidence type="ECO:0000256" key="2">
    <source>
        <dbReference type="ARBA" id="ARBA00022527"/>
    </source>
</evidence>
<keyword evidence="4" id="KW-0547">Nucleotide-binding</keyword>
<evidence type="ECO:0000256" key="3">
    <source>
        <dbReference type="ARBA" id="ARBA00022679"/>
    </source>
</evidence>
<dbReference type="InterPro" id="IPR051420">
    <property type="entry name" value="Ser_Thr_Kinases_DiverseReg"/>
</dbReference>
<dbReference type="Pfam" id="PF07714">
    <property type="entry name" value="PK_Tyr_Ser-Thr"/>
    <property type="match status" value="1"/>
</dbReference>
<keyword evidence="6" id="KW-0067">ATP-binding</keyword>
<evidence type="ECO:0000259" key="9">
    <source>
        <dbReference type="Pfam" id="PF07714"/>
    </source>
</evidence>
<dbReference type="GO" id="GO:0005524">
    <property type="term" value="F:ATP binding"/>
    <property type="evidence" value="ECO:0007669"/>
    <property type="project" value="UniProtKB-KW"/>
</dbReference>
<dbReference type="PANTHER" id="PTHR48005">
    <property type="entry name" value="LEUCINE RICH REPEAT KINASE 2"/>
    <property type="match status" value="1"/>
</dbReference>
<dbReference type="PANTHER" id="PTHR48005:SF70">
    <property type="entry name" value="MDIS1-INTERACTING RECEPTOR LIKE KINASE 2-LIKE"/>
    <property type="match status" value="1"/>
</dbReference>
<accession>A0A445A6T7</accession>
<comment type="catalytic activity">
    <reaction evidence="8">
        <text>L-seryl-[protein] + ATP = O-phospho-L-seryl-[protein] + ADP + H(+)</text>
        <dbReference type="Rhea" id="RHEA:17989"/>
        <dbReference type="Rhea" id="RHEA-COMP:9863"/>
        <dbReference type="Rhea" id="RHEA-COMP:11604"/>
        <dbReference type="ChEBI" id="CHEBI:15378"/>
        <dbReference type="ChEBI" id="CHEBI:29999"/>
        <dbReference type="ChEBI" id="CHEBI:30616"/>
        <dbReference type="ChEBI" id="CHEBI:83421"/>
        <dbReference type="ChEBI" id="CHEBI:456216"/>
        <dbReference type="EC" id="2.7.11.1"/>
    </reaction>
</comment>
<dbReference type="Gene3D" id="3.30.200.20">
    <property type="entry name" value="Phosphorylase Kinase, domain 1"/>
    <property type="match status" value="1"/>
</dbReference>
<dbReference type="STRING" id="3818.A0A445A6T7"/>
<dbReference type="Proteomes" id="UP000289738">
    <property type="component" value="Chromosome B03"/>
</dbReference>
<comment type="caution">
    <text evidence="10">The sequence shown here is derived from an EMBL/GenBank/DDBJ whole genome shotgun (WGS) entry which is preliminary data.</text>
</comment>
<dbReference type="InterPro" id="IPR011009">
    <property type="entry name" value="Kinase-like_dom_sf"/>
</dbReference>
<comment type="catalytic activity">
    <reaction evidence="7">
        <text>L-threonyl-[protein] + ATP = O-phospho-L-threonyl-[protein] + ADP + H(+)</text>
        <dbReference type="Rhea" id="RHEA:46608"/>
        <dbReference type="Rhea" id="RHEA-COMP:11060"/>
        <dbReference type="Rhea" id="RHEA-COMP:11605"/>
        <dbReference type="ChEBI" id="CHEBI:15378"/>
        <dbReference type="ChEBI" id="CHEBI:30013"/>
        <dbReference type="ChEBI" id="CHEBI:30616"/>
        <dbReference type="ChEBI" id="CHEBI:61977"/>
        <dbReference type="ChEBI" id="CHEBI:456216"/>
        <dbReference type="EC" id="2.7.11.1"/>
    </reaction>
</comment>
<name>A0A445A6T7_ARAHY</name>
<dbReference type="EMBL" id="SDMP01000013">
    <property type="protein sequence ID" value="RYR22129.1"/>
    <property type="molecule type" value="Genomic_DNA"/>
</dbReference>
<keyword evidence="2" id="KW-0723">Serine/threonine-protein kinase</keyword>
<keyword evidence="5" id="KW-0418">Kinase</keyword>
<organism evidence="10 11">
    <name type="scientific">Arachis hypogaea</name>
    <name type="common">Peanut</name>
    <dbReference type="NCBI Taxonomy" id="3818"/>
    <lineage>
        <taxon>Eukaryota</taxon>
        <taxon>Viridiplantae</taxon>
        <taxon>Streptophyta</taxon>
        <taxon>Embryophyta</taxon>
        <taxon>Tracheophyta</taxon>
        <taxon>Spermatophyta</taxon>
        <taxon>Magnoliopsida</taxon>
        <taxon>eudicotyledons</taxon>
        <taxon>Gunneridae</taxon>
        <taxon>Pentapetalae</taxon>
        <taxon>rosids</taxon>
        <taxon>fabids</taxon>
        <taxon>Fabales</taxon>
        <taxon>Fabaceae</taxon>
        <taxon>Papilionoideae</taxon>
        <taxon>50 kb inversion clade</taxon>
        <taxon>dalbergioids sensu lato</taxon>
        <taxon>Dalbergieae</taxon>
        <taxon>Pterocarpus clade</taxon>
        <taxon>Arachis</taxon>
    </lineage>
</organism>
<dbReference type="InterPro" id="IPR001245">
    <property type="entry name" value="Ser-Thr/Tyr_kinase_cat_dom"/>
</dbReference>
<evidence type="ECO:0000256" key="7">
    <source>
        <dbReference type="ARBA" id="ARBA00047899"/>
    </source>
</evidence>
<feature type="domain" description="Serine-threonine/tyrosine-protein kinase catalytic" evidence="9">
    <location>
        <begin position="7"/>
        <end position="52"/>
    </location>
</feature>
<evidence type="ECO:0000313" key="10">
    <source>
        <dbReference type="EMBL" id="RYR22129.1"/>
    </source>
</evidence>
<sequence length="67" mass="7678">MKGGQVFAVKKLKCDEEENLDTESMKTFKNEVAAMNEIRHRNIVKLCGFCPEGLHKFLACWAIPCYL</sequence>
<evidence type="ECO:0000256" key="4">
    <source>
        <dbReference type="ARBA" id="ARBA00022741"/>
    </source>
</evidence>
<evidence type="ECO:0000256" key="5">
    <source>
        <dbReference type="ARBA" id="ARBA00022777"/>
    </source>
</evidence>
<evidence type="ECO:0000256" key="8">
    <source>
        <dbReference type="ARBA" id="ARBA00048679"/>
    </source>
</evidence>
<reference evidence="10 11" key="1">
    <citation type="submission" date="2019-01" db="EMBL/GenBank/DDBJ databases">
        <title>Sequencing of cultivated peanut Arachis hypogaea provides insights into genome evolution and oil improvement.</title>
        <authorList>
            <person name="Chen X."/>
        </authorList>
    </citation>
    <scope>NUCLEOTIDE SEQUENCE [LARGE SCALE GENOMIC DNA]</scope>
    <source>
        <strain evidence="11">cv. Fuhuasheng</strain>
        <tissue evidence="10">Leaves</tissue>
    </source>
</reference>